<gene>
    <name evidence="10" type="primary">eriC</name>
</gene>
<protein>
    <submittedName>
        <fullName evidence="10">Chloride channel protein</fullName>
    </submittedName>
</protein>
<dbReference type="GO" id="GO:0005886">
    <property type="term" value="C:plasma membrane"/>
    <property type="evidence" value="ECO:0007669"/>
    <property type="project" value="TreeGrafter"/>
</dbReference>
<feature type="transmembrane region" description="Helical" evidence="8">
    <location>
        <begin position="87"/>
        <end position="107"/>
    </location>
</feature>
<keyword evidence="4 8" id="KW-1133">Transmembrane helix</keyword>
<evidence type="ECO:0000256" key="5">
    <source>
        <dbReference type="ARBA" id="ARBA00023065"/>
    </source>
</evidence>
<dbReference type="Pfam" id="PF02080">
    <property type="entry name" value="TrkA_C"/>
    <property type="match status" value="1"/>
</dbReference>
<evidence type="ECO:0000256" key="3">
    <source>
        <dbReference type="ARBA" id="ARBA00022692"/>
    </source>
</evidence>
<dbReference type="Pfam" id="PF00654">
    <property type="entry name" value="Voltage_CLC"/>
    <property type="match status" value="1"/>
</dbReference>
<dbReference type="CDD" id="cd01031">
    <property type="entry name" value="EriC"/>
    <property type="match status" value="1"/>
</dbReference>
<evidence type="ECO:0000256" key="1">
    <source>
        <dbReference type="ARBA" id="ARBA00004141"/>
    </source>
</evidence>
<evidence type="ECO:0000256" key="7">
    <source>
        <dbReference type="ARBA" id="ARBA00023214"/>
    </source>
</evidence>
<dbReference type="GO" id="GO:0005247">
    <property type="term" value="F:voltage-gated chloride channel activity"/>
    <property type="evidence" value="ECO:0007669"/>
    <property type="project" value="TreeGrafter"/>
</dbReference>
<organism evidence="10">
    <name type="scientific">Streptococcus thermophilus</name>
    <dbReference type="NCBI Taxonomy" id="1308"/>
    <lineage>
        <taxon>Bacteria</taxon>
        <taxon>Bacillati</taxon>
        <taxon>Bacillota</taxon>
        <taxon>Bacilli</taxon>
        <taxon>Lactobacillales</taxon>
        <taxon>Streptococcaceae</taxon>
        <taxon>Streptococcus</taxon>
    </lineage>
</organism>
<feature type="transmembrane region" description="Helical" evidence="8">
    <location>
        <begin position="363"/>
        <end position="383"/>
    </location>
</feature>
<feature type="transmembrane region" description="Helical" evidence="8">
    <location>
        <begin position="431"/>
        <end position="452"/>
    </location>
</feature>
<comment type="subcellular location">
    <subcellularLocation>
        <location evidence="1">Membrane</location>
        <topology evidence="1">Multi-pass membrane protein</topology>
    </subcellularLocation>
</comment>
<evidence type="ECO:0000256" key="4">
    <source>
        <dbReference type="ARBA" id="ARBA00022989"/>
    </source>
</evidence>
<dbReference type="Gene3D" id="1.10.3080.10">
    <property type="entry name" value="Clc chloride channel"/>
    <property type="match status" value="1"/>
</dbReference>
<dbReference type="InterPro" id="IPR006037">
    <property type="entry name" value="RCK_C"/>
</dbReference>
<keyword evidence="7" id="KW-0868">Chloride</keyword>
<dbReference type="EMBL" id="FJ200299">
    <property type="protein sequence ID" value="ACL98070.1"/>
    <property type="molecule type" value="Genomic_DNA"/>
</dbReference>
<feature type="transmembrane region" description="Helical" evidence="8">
    <location>
        <begin position="219"/>
        <end position="239"/>
    </location>
</feature>
<proteinExistence type="predicted"/>
<dbReference type="PANTHER" id="PTHR45711:SF6">
    <property type="entry name" value="CHLORIDE CHANNEL PROTEIN"/>
    <property type="match status" value="1"/>
</dbReference>
<dbReference type="PANTHER" id="PTHR45711">
    <property type="entry name" value="CHLORIDE CHANNEL PROTEIN"/>
    <property type="match status" value="1"/>
</dbReference>
<feature type="transmembrane region" description="Helical" evidence="8">
    <location>
        <begin position="395"/>
        <end position="419"/>
    </location>
</feature>
<feature type="transmembrane region" description="Helical" evidence="8">
    <location>
        <begin position="43"/>
        <end position="67"/>
    </location>
</feature>
<feature type="domain" description="RCK C-terminal" evidence="9">
    <location>
        <begin position="472"/>
        <end position="537"/>
    </location>
</feature>
<dbReference type="SUPFAM" id="SSF116726">
    <property type="entry name" value="TrkA C-terminal domain-like"/>
    <property type="match status" value="1"/>
</dbReference>
<dbReference type="InterPro" id="IPR036721">
    <property type="entry name" value="RCK_C_sf"/>
</dbReference>
<reference evidence="10" key="1">
    <citation type="journal article" date="2010" name="Appl. Environ. Microbiol.">
        <title>Emergence of a cell wall protease in the Streptococcus thermophilus population.</title>
        <authorList>
            <person name="Delorme C."/>
            <person name="Bartholini C."/>
            <person name="Bolotine A."/>
            <person name="Ehrlich S.D."/>
            <person name="Renault P."/>
        </authorList>
    </citation>
    <scope>NUCLEOTIDE SEQUENCE</scope>
    <source>
        <strain evidence="10">JIM8232</strain>
    </source>
</reference>
<dbReference type="AlphaFoldDB" id="B9UZ64"/>
<keyword evidence="2" id="KW-0813">Transport</keyword>
<feature type="transmembrane region" description="Helical" evidence="8">
    <location>
        <begin position="185"/>
        <end position="207"/>
    </location>
</feature>
<dbReference type="InterPro" id="IPR014743">
    <property type="entry name" value="Cl-channel_core"/>
</dbReference>
<name>B9UZ64_STRTR</name>
<dbReference type="InterPro" id="IPR001807">
    <property type="entry name" value="ClC"/>
</dbReference>
<dbReference type="GO" id="GO:0008324">
    <property type="term" value="F:monoatomic cation transmembrane transporter activity"/>
    <property type="evidence" value="ECO:0007669"/>
    <property type="project" value="InterPro"/>
</dbReference>
<evidence type="ECO:0000256" key="6">
    <source>
        <dbReference type="ARBA" id="ARBA00023136"/>
    </source>
</evidence>
<evidence type="ECO:0000259" key="9">
    <source>
        <dbReference type="Pfam" id="PF02080"/>
    </source>
</evidence>
<dbReference type="GO" id="GO:0006813">
    <property type="term" value="P:potassium ion transport"/>
    <property type="evidence" value="ECO:0007669"/>
    <property type="project" value="InterPro"/>
</dbReference>
<dbReference type="PRINTS" id="PR00762">
    <property type="entry name" value="CLCHANNEL"/>
</dbReference>
<feature type="transmembrane region" description="Helical" evidence="8">
    <location>
        <begin position="337"/>
        <end position="357"/>
    </location>
</feature>
<dbReference type="SUPFAM" id="SSF81340">
    <property type="entry name" value="Clc chloride channel"/>
    <property type="match status" value="1"/>
</dbReference>
<evidence type="ECO:0000313" key="10">
    <source>
        <dbReference type="EMBL" id="ACL98070.1"/>
    </source>
</evidence>
<evidence type="ECO:0000256" key="8">
    <source>
        <dbReference type="SAM" id="Phobius"/>
    </source>
</evidence>
<feature type="transmembrane region" description="Helical" evidence="8">
    <location>
        <begin position="259"/>
        <end position="286"/>
    </location>
</feature>
<keyword evidence="6 8" id="KW-0472">Membrane</keyword>
<accession>B9UZ64</accession>
<sequence>MGVRFFTKYLLLPFFWRVYHRNNGKEVPMENHRKEVSFISQSIIYSVLLGIIVGIAAGLVVVVFRLAIEKLFGVFSHLYPLAIDNPIYLLLIGGLYLVIALLVGHLIKYEPNAKGSGIPQVEAELKGLMDLSWWSVLWKKFIGGVLSIASGLMLGREGPSIQLGALTAKGVSVLLKSSEMERRSLIASGAAAGLAAAFNAPIAGLLFVVEEVYHQFSRLVWVSALAASITANFISLHVFGLTPVLHMPEDLQLLSLDQYWIYILLGIFLGLAGYVYEVVILNIQVFYTMLAKIIPLPAPYYSVFAFLFIMPIGYYFPNLLGGGHHLILELPHLDQGLLTLAILILIRFVWSMISYGSGLPGGIFLPILTLGSILGLFVARFFLDIGFISQDQMLLFIVLGMAGFFSAISKAPLTAIILVTEMVGSLNQLMVIGLVVLSSYVIMDILGGAPVYEAMLEKILPEEVEQQEHMTLIEVVVNETLDQTFVSELRLPDSCLITSQIHHGKSRIVKGNSQLFMGDSLLVAVPISQIHAVHKIFEGD</sequence>
<keyword evidence="5" id="KW-0406">Ion transport</keyword>
<evidence type="ECO:0000256" key="2">
    <source>
        <dbReference type="ARBA" id="ARBA00022448"/>
    </source>
</evidence>
<keyword evidence="3 8" id="KW-0812">Transmembrane</keyword>
<feature type="transmembrane region" description="Helical" evidence="8">
    <location>
        <begin position="298"/>
        <end position="316"/>
    </location>
</feature>